<dbReference type="HOGENOM" id="CLU_1603605_0_0_1"/>
<accession>U9TYB0</accession>
<evidence type="ECO:0000313" key="3">
    <source>
        <dbReference type="Proteomes" id="UP000018888"/>
    </source>
</evidence>
<organism evidence="1">
    <name type="scientific">Rhizophagus irregularis (strain DAOM 181602 / DAOM 197198 / MUCL 43194)</name>
    <name type="common">Arbuscular mycorrhizal fungus</name>
    <name type="synonym">Glomus intraradices</name>
    <dbReference type="NCBI Taxonomy" id="747089"/>
    <lineage>
        <taxon>Eukaryota</taxon>
        <taxon>Fungi</taxon>
        <taxon>Fungi incertae sedis</taxon>
        <taxon>Mucoromycota</taxon>
        <taxon>Glomeromycotina</taxon>
        <taxon>Glomeromycetes</taxon>
        <taxon>Glomerales</taxon>
        <taxon>Glomeraceae</taxon>
        <taxon>Rhizophagus</taxon>
    </lineage>
</organism>
<sequence length="166" mass="19657">MSITGIDEKHTDIDEVMKELEKKLGKIIDIKTKDKIRGIVNMRIVMRIKCTEEKLMNTWGILVNGRLIKVAPENYKNNVINQWGRISANIIDIPFEIDETEFTKQLKDAGARYWYKLNDNKNGTYKLITYFNNKEERKRATSKKIKIGEQIFTWFFWTDDGRNDNF</sequence>
<keyword evidence="3" id="KW-1185">Reference proteome</keyword>
<reference evidence="2 3" key="3">
    <citation type="journal article" date="2018" name="New Phytol.">
        <title>High intraspecific genome diversity in the model arbuscular mycorrhizal symbiont Rhizophagus irregularis.</title>
        <authorList>
            <person name="Chen E.C.H."/>
            <person name="Morin E."/>
            <person name="Beaudet D."/>
            <person name="Noel J."/>
            <person name="Yildirir G."/>
            <person name="Ndikumana S."/>
            <person name="Charron P."/>
            <person name="St-Onge C."/>
            <person name="Giorgi J."/>
            <person name="Kruger M."/>
            <person name="Marton T."/>
            <person name="Ropars J."/>
            <person name="Grigoriev I.V."/>
            <person name="Hainaut M."/>
            <person name="Henrissat B."/>
            <person name="Roux C."/>
            <person name="Martin F."/>
            <person name="Corradi N."/>
        </authorList>
    </citation>
    <scope>NUCLEOTIDE SEQUENCE [LARGE SCALE GENOMIC DNA]</scope>
    <source>
        <strain evidence="3">DAOM 181602 / DAOM 197198 / MUCL 43194</strain>
        <strain evidence="2">DAOM 197198</strain>
    </source>
</reference>
<dbReference type="AlphaFoldDB" id="U9TYB0"/>
<evidence type="ECO:0000313" key="1">
    <source>
        <dbReference type="EMBL" id="ESA13134.1"/>
    </source>
</evidence>
<dbReference type="EMBL" id="AUPC02000006">
    <property type="protein sequence ID" value="POG82095.1"/>
    <property type="molecule type" value="Genomic_DNA"/>
</dbReference>
<evidence type="ECO:0000313" key="2">
    <source>
        <dbReference type="EMBL" id="POG82095.1"/>
    </source>
</evidence>
<gene>
    <name evidence="2" type="ORF">GLOIN_2v1762287</name>
    <name evidence="1" type="ORF">GLOINDRAFT_26365</name>
</gene>
<dbReference type="EMBL" id="KI284203">
    <property type="protein sequence ID" value="ESA13134.1"/>
    <property type="molecule type" value="Genomic_DNA"/>
</dbReference>
<reference evidence="2 3" key="1">
    <citation type="journal article" date="2013" name="Proc. Natl. Acad. Sci. U.S.A.">
        <title>Genome of an arbuscular mycorrhizal fungus provides insight into the oldest plant symbiosis.</title>
        <authorList>
            <person name="Tisserant E."/>
            <person name="Malbreil M."/>
            <person name="Kuo A."/>
            <person name="Kohler A."/>
            <person name="Symeonidi A."/>
            <person name="Balestrini R."/>
            <person name="Charron P."/>
            <person name="Duensing N."/>
            <person name="Frei Dit Frey N."/>
            <person name="Gianinazzi-Pearson V."/>
            <person name="Gilbert L.B."/>
            <person name="Handa Y."/>
            <person name="Herr J.R."/>
            <person name="Hijri M."/>
            <person name="Koul R."/>
            <person name="Kawaguchi M."/>
            <person name="Krajinski F."/>
            <person name="Lammers P.J."/>
            <person name="Masclaux F.G."/>
            <person name="Murat C."/>
            <person name="Morin E."/>
            <person name="Ndikumana S."/>
            <person name="Pagni M."/>
            <person name="Petitpierre D."/>
            <person name="Requena N."/>
            <person name="Rosikiewicz P."/>
            <person name="Riley R."/>
            <person name="Saito K."/>
            <person name="San Clemente H."/>
            <person name="Shapiro H."/>
            <person name="van Tuinen D."/>
            <person name="Becard G."/>
            <person name="Bonfante P."/>
            <person name="Paszkowski U."/>
            <person name="Shachar-Hill Y.Y."/>
            <person name="Tuskan G.A."/>
            <person name="Young P.W."/>
            <person name="Sanders I.R."/>
            <person name="Henrissat B."/>
            <person name="Rensing S.A."/>
            <person name="Grigoriev I.V."/>
            <person name="Corradi N."/>
            <person name="Roux C."/>
            <person name="Martin F."/>
        </authorList>
    </citation>
    <scope>NUCLEOTIDE SEQUENCE [LARGE SCALE GENOMIC DNA]</scope>
    <source>
        <strain evidence="3">DAOM 181602 / DAOM 197198 / MUCL 43194</strain>
        <strain evidence="2">DAOM 197198</strain>
    </source>
</reference>
<dbReference type="Proteomes" id="UP000018888">
    <property type="component" value="Unassembled WGS sequence"/>
</dbReference>
<name>U9TYB0_RHIID</name>
<protein>
    <submittedName>
        <fullName evidence="1">Uncharacterized protein</fullName>
    </submittedName>
</protein>
<proteinExistence type="predicted"/>
<reference evidence="1" key="2">
    <citation type="submission" date="2013-07" db="EMBL/GenBank/DDBJ databases">
        <title>The genome of an arbuscular mycorrhizal fungus provides insights into the evolution of the oldest plant symbiosis.</title>
        <authorList>
            <consortium name="DOE Joint Genome Institute"/>
            <person name="Tisserant E."/>
            <person name="Malbreil M."/>
            <person name="Kuo A."/>
            <person name="Kohler A."/>
            <person name="Symeonidi A."/>
            <person name="Balestrini R."/>
            <person name="Charron P."/>
            <person name="Duensing N."/>
            <person name="Frei-dit-Frey N."/>
            <person name="Gianinazzi-Pearson V."/>
            <person name="Gilbert B."/>
            <person name="Handa Y."/>
            <person name="Hijri M."/>
            <person name="Kaul R."/>
            <person name="Kawaguchi M."/>
            <person name="Krajinski F."/>
            <person name="Lammers P."/>
            <person name="Lapierre D."/>
            <person name="Masclaux F.G."/>
            <person name="Murat C."/>
            <person name="Morin E."/>
            <person name="Ndikumana S."/>
            <person name="Pagni M."/>
            <person name="Petitpierre D."/>
            <person name="Requena N."/>
            <person name="Rosikiewicz P."/>
            <person name="Riley R."/>
            <person name="Saito K."/>
            <person name="San Clemente H."/>
            <person name="Shapiro H."/>
            <person name="van Tuinen D."/>
            <person name="Becard G."/>
            <person name="Bonfante P."/>
            <person name="Paszkowski U."/>
            <person name="Shachar-Hill Y."/>
            <person name="Young J.P."/>
            <person name="Sanders I.R."/>
            <person name="Henrissat B."/>
            <person name="Rensing S.A."/>
            <person name="Grigoriev I.V."/>
            <person name="Corradi N."/>
            <person name="Roux C."/>
            <person name="Martin F."/>
        </authorList>
    </citation>
    <scope>NUCLEOTIDE SEQUENCE</scope>
    <source>
        <strain evidence="1">DAOM 197198</strain>
    </source>
</reference>